<reference evidence="8 9" key="1">
    <citation type="journal article" date="2020" name="G3 (Bethesda)">
        <title>CeMbio - The Caenorhabditis elegans Microbiome Resource.</title>
        <authorList>
            <person name="Dirksen P."/>
            <person name="Assie A."/>
            <person name="Zimmermann J."/>
            <person name="Zhang F."/>
            <person name="Tietje A.M."/>
            <person name="Marsh S.A."/>
            <person name="Felix M.A."/>
            <person name="Shapira M."/>
            <person name="Kaleta C."/>
            <person name="Schulenburg H."/>
            <person name="Samuel B."/>
        </authorList>
    </citation>
    <scope>NUCLEOTIDE SEQUENCE [LARGE SCALE GENOMIC DNA]</scope>
    <source>
        <strain evidence="8 9">BIGb0172</strain>
    </source>
</reference>
<dbReference type="KEGG" id="cpis:HS961_03965"/>
<comment type="subcellular location">
    <subcellularLocation>
        <location evidence="1">Cell membrane</location>
        <topology evidence="1">Multi-pass membrane protein</topology>
    </subcellularLocation>
</comment>
<feature type="domain" description="EamA" evidence="7">
    <location>
        <begin position="152"/>
        <end position="287"/>
    </location>
</feature>
<dbReference type="SUPFAM" id="SSF103481">
    <property type="entry name" value="Multidrug resistance efflux transporter EmrE"/>
    <property type="match status" value="2"/>
</dbReference>
<dbReference type="Proteomes" id="UP000515240">
    <property type="component" value="Chromosome"/>
</dbReference>
<evidence type="ECO:0000256" key="4">
    <source>
        <dbReference type="ARBA" id="ARBA00022989"/>
    </source>
</evidence>
<evidence type="ECO:0000256" key="5">
    <source>
        <dbReference type="ARBA" id="ARBA00023136"/>
    </source>
</evidence>
<feature type="transmembrane region" description="Helical" evidence="6">
    <location>
        <begin position="270"/>
        <end position="288"/>
    </location>
</feature>
<name>A0A7G5EDI4_9BURK</name>
<feature type="transmembrane region" description="Helical" evidence="6">
    <location>
        <begin position="183"/>
        <end position="202"/>
    </location>
</feature>
<dbReference type="GO" id="GO:0005886">
    <property type="term" value="C:plasma membrane"/>
    <property type="evidence" value="ECO:0007669"/>
    <property type="project" value="UniProtKB-SubCell"/>
</dbReference>
<organism evidence="8 9">
    <name type="scientific">Comamonas piscis</name>
    <dbReference type="NCBI Taxonomy" id="1562974"/>
    <lineage>
        <taxon>Bacteria</taxon>
        <taxon>Pseudomonadati</taxon>
        <taxon>Pseudomonadota</taxon>
        <taxon>Betaproteobacteria</taxon>
        <taxon>Burkholderiales</taxon>
        <taxon>Comamonadaceae</taxon>
        <taxon>Comamonas</taxon>
    </lineage>
</organism>
<feature type="transmembrane region" description="Helical" evidence="6">
    <location>
        <begin position="125"/>
        <end position="141"/>
    </location>
</feature>
<evidence type="ECO:0000256" key="6">
    <source>
        <dbReference type="SAM" id="Phobius"/>
    </source>
</evidence>
<dbReference type="AlphaFoldDB" id="A0A7G5EDI4"/>
<accession>A0A7G5EDI4</accession>
<dbReference type="RefSeq" id="WP_182326483.1">
    <property type="nucleotide sequence ID" value="NZ_CP058554.1"/>
</dbReference>
<evidence type="ECO:0000259" key="7">
    <source>
        <dbReference type="Pfam" id="PF00892"/>
    </source>
</evidence>
<dbReference type="InterPro" id="IPR037185">
    <property type="entry name" value="EmrE-like"/>
</dbReference>
<evidence type="ECO:0000256" key="1">
    <source>
        <dbReference type="ARBA" id="ARBA00004651"/>
    </source>
</evidence>
<gene>
    <name evidence="8" type="ORF">HS961_03965</name>
</gene>
<dbReference type="InterPro" id="IPR050638">
    <property type="entry name" value="AA-Vitamin_Transporters"/>
</dbReference>
<feature type="domain" description="EamA" evidence="7">
    <location>
        <begin position="10"/>
        <end position="140"/>
    </location>
</feature>
<feature type="transmembrane region" description="Helical" evidence="6">
    <location>
        <begin position="99"/>
        <end position="118"/>
    </location>
</feature>
<protein>
    <submittedName>
        <fullName evidence="8">EamA family transporter</fullName>
    </submittedName>
</protein>
<keyword evidence="3 6" id="KW-0812">Transmembrane</keyword>
<proteinExistence type="predicted"/>
<dbReference type="EMBL" id="CP058554">
    <property type="protein sequence ID" value="QMV72059.1"/>
    <property type="molecule type" value="Genomic_DNA"/>
</dbReference>
<feature type="transmembrane region" description="Helical" evidence="6">
    <location>
        <begin position="153"/>
        <end position="171"/>
    </location>
</feature>
<keyword evidence="2" id="KW-1003">Cell membrane</keyword>
<keyword evidence="9" id="KW-1185">Reference proteome</keyword>
<evidence type="ECO:0000256" key="3">
    <source>
        <dbReference type="ARBA" id="ARBA00022692"/>
    </source>
</evidence>
<evidence type="ECO:0000313" key="8">
    <source>
        <dbReference type="EMBL" id="QMV72059.1"/>
    </source>
</evidence>
<sequence length="294" mass="32444">MPRLTRQQLLILCLLTLVWGLNWPVMKTGVQHFPPLSFRALSMLIGLPLLALGLVVLKVPFRLERRYWGPLLVLGFFNMVMWHTLIIVAIPLLPSGRAAILGYTMPIFSAALGALFFSDRLPARAWLGVAAAAGGVLLLLWNEMDKLGGKPTGVALMLLAAASWALGTQLLRRTRIPAATLTLAFWMTVMTTLCLCLLATLLERPRWHVPDPVAWGTILFNAVLVIGFAQVAWFFLVRTLPPLASTLSVMLIPVLGVFSGAWWLGEILHWQDWTAVALMVLAIASVLWPSRARA</sequence>
<feature type="transmembrane region" description="Helical" evidence="6">
    <location>
        <begin position="36"/>
        <end position="59"/>
    </location>
</feature>
<feature type="transmembrane region" description="Helical" evidence="6">
    <location>
        <begin position="243"/>
        <end position="264"/>
    </location>
</feature>
<dbReference type="PANTHER" id="PTHR32322:SF18">
    <property type="entry name" value="S-ADENOSYLMETHIONINE_S-ADENOSYLHOMOCYSTEINE TRANSPORTER"/>
    <property type="match status" value="1"/>
</dbReference>
<feature type="transmembrane region" description="Helical" evidence="6">
    <location>
        <begin position="71"/>
        <end position="93"/>
    </location>
</feature>
<dbReference type="InterPro" id="IPR000620">
    <property type="entry name" value="EamA_dom"/>
</dbReference>
<dbReference type="Pfam" id="PF00892">
    <property type="entry name" value="EamA"/>
    <property type="match status" value="2"/>
</dbReference>
<evidence type="ECO:0000256" key="2">
    <source>
        <dbReference type="ARBA" id="ARBA00022475"/>
    </source>
</evidence>
<feature type="transmembrane region" description="Helical" evidence="6">
    <location>
        <begin position="214"/>
        <end position="236"/>
    </location>
</feature>
<keyword evidence="4 6" id="KW-1133">Transmembrane helix</keyword>
<evidence type="ECO:0000313" key="9">
    <source>
        <dbReference type="Proteomes" id="UP000515240"/>
    </source>
</evidence>
<keyword evidence="5 6" id="KW-0472">Membrane</keyword>
<dbReference type="PANTHER" id="PTHR32322">
    <property type="entry name" value="INNER MEMBRANE TRANSPORTER"/>
    <property type="match status" value="1"/>
</dbReference>